<feature type="domain" description="CxC2-like cysteine cluster KDZ transposase-associated" evidence="2">
    <location>
        <begin position="131"/>
        <end position="239"/>
    </location>
</feature>
<feature type="region of interest" description="Disordered" evidence="1">
    <location>
        <begin position="1"/>
        <end position="76"/>
    </location>
</feature>
<dbReference type="Proteomes" id="UP000186601">
    <property type="component" value="Unassembled WGS sequence"/>
</dbReference>
<dbReference type="Pfam" id="PF18758">
    <property type="entry name" value="KDZ"/>
    <property type="match status" value="1"/>
</dbReference>
<gene>
    <name evidence="3" type="ORF">PHLCEN_2v4114</name>
</gene>
<dbReference type="OrthoDB" id="2742161at2759"/>
<proteinExistence type="predicted"/>
<comment type="caution">
    <text evidence="3">The sequence shown here is derived from an EMBL/GenBank/DDBJ whole genome shotgun (WGS) entry which is preliminary data.</text>
</comment>
<dbReference type="InterPro" id="IPR040521">
    <property type="entry name" value="KDZ"/>
</dbReference>
<dbReference type="EMBL" id="MLYV02000411">
    <property type="protein sequence ID" value="PSS00733.1"/>
    <property type="molecule type" value="Genomic_DNA"/>
</dbReference>
<evidence type="ECO:0000313" key="3">
    <source>
        <dbReference type="EMBL" id="PSS00733.1"/>
    </source>
</evidence>
<evidence type="ECO:0000256" key="1">
    <source>
        <dbReference type="SAM" id="MobiDB-lite"/>
    </source>
</evidence>
<organism evidence="3 4">
    <name type="scientific">Hermanssonia centrifuga</name>
    <dbReference type="NCBI Taxonomy" id="98765"/>
    <lineage>
        <taxon>Eukaryota</taxon>
        <taxon>Fungi</taxon>
        <taxon>Dikarya</taxon>
        <taxon>Basidiomycota</taxon>
        <taxon>Agaricomycotina</taxon>
        <taxon>Agaricomycetes</taxon>
        <taxon>Polyporales</taxon>
        <taxon>Meruliaceae</taxon>
        <taxon>Hermanssonia</taxon>
    </lineage>
</organism>
<name>A0A2R6Q283_9APHY</name>
<accession>A0A2R6Q283</accession>
<keyword evidence="4" id="KW-1185">Reference proteome</keyword>
<dbReference type="PANTHER" id="PTHR33096:SF1">
    <property type="entry name" value="CXC1-LIKE CYSTEINE CLUSTER ASSOCIATED WITH KDZ TRANSPOSASES DOMAIN-CONTAINING PROTEIN"/>
    <property type="match status" value="1"/>
</dbReference>
<sequence length="555" mass="62722">MHTSTARIVKSPSKLSPSKSSKSKSRVPLLSRLVGSSTQHNGAGPRLTPKLDPFASHRQKLSCPSPSNPPVPTTLPEKASICQQVGEGQFGPTEEVQHGQFRAETESRKKVKTNHTIEWDAEHQFWVRRSLGHLGMVLELGHGGARCPKTLATTRKMTVVHEHGVWPMNVRFCGCPEGDGAPNPDAYQLLGAGLWPASWKQPLTAFSMSVMREFHLLSVQANTNAYDYFRYLQRTTDNITPDETKDRYREFLTAFREFSYLRLCKRNGEEPRREMEAGCLATLCPCCPHMGINMDPKWQKRKVCDRFLDALFHAVDGNFVSNQKDKKMDGDDFPLTLGAGYFANENDVQKFIADLGPFKVEHSTCHKFGAMGYAGHWGNVSGTVGLSCARHMFVLPGGGVDLQKGERANPWVKRFANVDFAMVSGLHRFMDLPMHVSAYDINCQYRINFDRRMEEFRTRGMEFASIRIRLKYFPWTIAGVGKFHLPAHKASCRYKYSFRYLPGVGMTDGEAVERIWASLNTLALRTREMASGHRHDTINDFQNDMNVRRVHGIGE</sequence>
<evidence type="ECO:0000259" key="2">
    <source>
        <dbReference type="Pfam" id="PF18803"/>
    </source>
</evidence>
<protein>
    <recommendedName>
        <fullName evidence="2">CxC2-like cysteine cluster KDZ transposase-associated domain-containing protein</fullName>
    </recommendedName>
</protein>
<dbReference type="InterPro" id="IPR041457">
    <property type="entry name" value="CxC2_KDZ-assoc"/>
</dbReference>
<dbReference type="Pfam" id="PF18803">
    <property type="entry name" value="CxC2"/>
    <property type="match status" value="1"/>
</dbReference>
<reference evidence="3 4" key="1">
    <citation type="submission" date="2018-02" db="EMBL/GenBank/DDBJ databases">
        <title>Genome sequence of the basidiomycete white-rot fungus Phlebia centrifuga.</title>
        <authorList>
            <person name="Granchi Z."/>
            <person name="Peng M."/>
            <person name="de Vries R.P."/>
            <person name="Hilden K."/>
            <person name="Makela M.R."/>
            <person name="Grigoriev I."/>
            <person name="Riley R."/>
        </authorList>
    </citation>
    <scope>NUCLEOTIDE SEQUENCE [LARGE SCALE GENOMIC DNA]</scope>
    <source>
        <strain evidence="3 4">FBCC195</strain>
    </source>
</reference>
<evidence type="ECO:0000313" key="4">
    <source>
        <dbReference type="Proteomes" id="UP000186601"/>
    </source>
</evidence>
<dbReference type="PANTHER" id="PTHR33096">
    <property type="entry name" value="CXC2 DOMAIN-CONTAINING PROTEIN"/>
    <property type="match status" value="1"/>
</dbReference>
<feature type="compositionally biased region" description="Low complexity" evidence="1">
    <location>
        <begin position="9"/>
        <end position="34"/>
    </location>
</feature>
<dbReference type="AlphaFoldDB" id="A0A2R6Q283"/>